<feature type="region of interest" description="Disordered" evidence="1">
    <location>
        <begin position="230"/>
        <end position="353"/>
    </location>
</feature>
<evidence type="ECO:0000313" key="3">
    <source>
        <dbReference type="EMBL" id="CAE0582440.1"/>
    </source>
</evidence>
<protein>
    <submittedName>
        <fullName evidence="3">Uncharacterized protein</fullName>
    </submittedName>
</protein>
<dbReference type="EMBL" id="HBIQ01079883">
    <property type="protein sequence ID" value="CAE0582440.1"/>
    <property type="molecule type" value="Transcribed_RNA"/>
</dbReference>
<reference evidence="3" key="1">
    <citation type="submission" date="2021-01" db="EMBL/GenBank/DDBJ databases">
        <authorList>
            <person name="Corre E."/>
            <person name="Pelletier E."/>
            <person name="Niang G."/>
            <person name="Scheremetjew M."/>
            <person name="Finn R."/>
            <person name="Kale V."/>
            <person name="Holt S."/>
            <person name="Cochrane G."/>
            <person name="Meng A."/>
            <person name="Brown T."/>
            <person name="Cohen L."/>
        </authorList>
    </citation>
    <scope>NUCLEOTIDE SEQUENCE</scope>
    <source>
        <strain evidence="3">SPMC142</strain>
    </source>
</reference>
<keyword evidence="2" id="KW-1133">Transmembrane helix</keyword>
<dbReference type="AlphaFoldDB" id="A0A7S3TFF3"/>
<keyword evidence="2" id="KW-0812">Transmembrane</keyword>
<name>A0A7S3TFF3_9SPIT</name>
<evidence type="ECO:0000256" key="1">
    <source>
        <dbReference type="SAM" id="MobiDB-lite"/>
    </source>
</evidence>
<feature type="compositionally biased region" description="Low complexity" evidence="1">
    <location>
        <begin position="287"/>
        <end position="306"/>
    </location>
</feature>
<keyword evidence="2" id="KW-0472">Membrane</keyword>
<organism evidence="3">
    <name type="scientific">Strombidinopsis acuminata</name>
    <dbReference type="NCBI Taxonomy" id="141414"/>
    <lineage>
        <taxon>Eukaryota</taxon>
        <taxon>Sar</taxon>
        <taxon>Alveolata</taxon>
        <taxon>Ciliophora</taxon>
        <taxon>Intramacronucleata</taxon>
        <taxon>Spirotrichea</taxon>
        <taxon>Choreotrichia</taxon>
        <taxon>Choreotrichida</taxon>
        <taxon>Strombidinopsidae</taxon>
        <taxon>Strombidinopsis</taxon>
    </lineage>
</organism>
<evidence type="ECO:0000256" key="2">
    <source>
        <dbReference type="SAM" id="Phobius"/>
    </source>
</evidence>
<proteinExistence type="predicted"/>
<gene>
    <name evidence="3" type="ORF">SACU0126_LOCUS25501</name>
</gene>
<accession>A0A7S3TFF3</accession>
<sequence length="353" mass="37604">MMHPCSTWPVRCLSLDLPTLTGPMRERAQALASAWGGSIDTKGLCNSSRRLLATSPTATRLTAHVDVEEGTGLASVRQALGSRRLQDALRQSTLDVLSAASPAITGALVLDDVVTTEAAANRTGNLVAPDKTGTTMQWWVWMLLGMVIGGVLFVAAAAALRCFRPAKKAAPRENAAFDMDLEKMEETDLPAAPRLLGSTTPPLAAQRPKESKKVGPPFIPLVPLRVARPADDEGAPVTPPASARGPESARTLSPAGRQQARLSPRLEAPQQRAERERSAWHRSLNDTPASPSMAASATAALEMTAPTQARTDEHDSAEMSEVSLESEPEMPPLHRRGGRSPSPKASTLMYAHV</sequence>
<feature type="region of interest" description="Disordered" evidence="1">
    <location>
        <begin position="191"/>
        <end position="217"/>
    </location>
</feature>
<feature type="transmembrane region" description="Helical" evidence="2">
    <location>
        <begin position="138"/>
        <end position="160"/>
    </location>
</feature>